<sequence>MTTSSQRRQLHMYTRRPLGPRPDSQNELDQEQRRQRDVENKQHVALCVEGTKFCVQVVVVDEIAEEKVEQYKNEHSQLIYGMSPASGFLQIAIYTSDDGQMFRLRIMSRIDANCYPAICYLDVTANLHRASFVD</sequence>
<dbReference type="EMBL" id="JYDR01000175">
    <property type="protein sequence ID" value="KRY66299.1"/>
    <property type="molecule type" value="Genomic_DNA"/>
</dbReference>
<accession>A0A0V0XN70</accession>
<gene>
    <name evidence="3" type="ORF">T4A_9518</name>
    <name evidence="4" type="ORF">T4B_6802</name>
    <name evidence="2" type="ORF">T4E_7806</name>
</gene>
<evidence type="ECO:0000313" key="7">
    <source>
        <dbReference type="Proteomes" id="UP000054815"/>
    </source>
</evidence>
<organism evidence="2 7">
    <name type="scientific">Trichinella pseudospiralis</name>
    <name type="common">Parasitic roundworm</name>
    <dbReference type="NCBI Taxonomy" id="6337"/>
    <lineage>
        <taxon>Eukaryota</taxon>
        <taxon>Metazoa</taxon>
        <taxon>Ecdysozoa</taxon>
        <taxon>Nematoda</taxon>
        <taxon>Enoplea</taxon>
        <taxon>Dorylaimia</taxon>
        <taxon>Trichinellida</taxon>
        <taxon>Trichinellidae</taxon>
        <taxon>Trichinella</taxon>
    </lineage>
</organism>
<protein>
    <submittedName>
        <fullName evidence="2">Uncharacterized protein</fullName>
    </submittedName>
</protein>
<evidence type="ECO:0000313" key="6">
    <source>
        <dbReference type="Proteomes" id="UP000054805"/>
    </source>
</evidence>
<dbReference type="AlphaFoldDB" id="A0A0V0XN70"/>
<dbReference type="Proteomes" id="UP000054815">
    <property type="component" value="Unassembled WGS sequence"/>
</dbReference>
<dbReference type="Proteomes" id="UP000054632">
    <property type="component" value="Unassembled WGS sequence"/>
</dbReference>
<evidence type="ECO:0000313" key="5">
    <source>
        <dbReference type="Proteomes" id="UP000054632"/>
    </source>
</evidence>
<evidence type="ECO:0000256" key="1">
    <source>
        <dbReference type="SAM" id="MobiDB-lite"/>
    </source>
</evidence>
<feature type="region of interest" description="Disordered" evidence="1">
    <location>
        <begin position="1"/>
        <end position="37"/>
    </location>
</feature>
<dbReference type="EMBL" id="JYDS01000183">
    <property type="protein sequence ID" value="KRZ22118.1"/>
    <property type="molecule type" value="Genomic_DNA"/>
</dbReference>
<evidence type="ECO:0000313" key="3">
    <source>
        <dbReference type="EMBL" id="KRY66299.1"/>
    </source>
</evidence>
<proteinExistence type="predicted"/>
<name>A0A0V0XN70_TRIPS</name>
<reference evidence="5 6" key="1">
    <citation type="submission" date="2015-01" db="EMBL/GenBank/DDBJ databases">
        <title>Evolution of Trichinella species and genotypes.</title>
        <authorList>
            <person name="Korhonen P.K."/>
            <person name="Edoardo P."/>
            <person name="Giuseppe L.R."/>
            <person name="Gasser R.B."/>
        </authorList>
    </citation>
    <scope>NUCLEOTIDE SEQUENCE [LARGE SCALE GENOMIC DNA]</scope>
    <source>
        <strain evidence="3">ISS13</strain>
        <strain evidence="2">ISS141</strain>
        <strain evidence="4">ISS588</strain>
    </source>
</reference>
<keyword evidence="6" id="KW-1185">Reference proteome</keyword>
<evidence type="ECO:0000313" key="2">
    <source>
        <dbReference type="EMBL" id="KRX89384.1"/>
    </source>
</evidence>
<dbReference type="Proteomes" id="UP000054805">
    <property type="component" value="Unassembled WGS sequence"/>
</dbReference>
<dbReference type="EMBL" id="JYDU01000200">
    <property type="protein sequence ID" value="KRX89384.1"/>
    <property type="molecule type" value="Genomic_DNA"/>
</dbReference>
<evidence type="ECO:0000313" key="4">
    <source>
        <dbReference type="EMBL" id="KRZ22118.1"/>
    </source>
</evidence>
<comment type="caution">
    <text evidence="2">The sequence shown here is derived from an EMBL/GenBank/DDBJ whole genome shotgun (WGS) entry which is preliminary data.</text>
</comment>